<dbReference type="Proteomes" id="UP000515292">
    <property type="component" value="Chromosome"/>
</dbReference>
<name>A0A7G5ILV6_9SPHN</name>
<dbReference type="EMBL" id="CP059851">
    <property type="protein sequence ID" value="QMW24348.1"/>
    <property type="molecule type" value="Genomic_DNA"/>
</dbReference>
<dbReference type="InterPro" id="IPR011991">
    <property type="entry name" value="ArsR-like_HTH"/>
</dbReference>
<sequence length="307" mass="33358">MQRALDILSALADPTRLKIMLLLRDIELAMGELADILGQSQPRVSRHVRILAEAGLVRRQKEGAWVFVSLGANVAFEPLYALIDALLVGKETITVELQRLSAVRQLRQKAADQWFADNAAEWDHMRQLQGADTEVDAAILAAVKAGRVGRFLDVGTGTGRMLERIAPLADSSIGIDRSPDMLRMARATLDAAGSPSAGVRQADMGALPFESGTFDTLLMNHVLHFADDPAAIIAEAARVVAAGGRLLVVDFASHEQEELRTRFRHIRLGFESESILRWMSAAGLSGREVGSFAGPSLTVKLWEGTRS</sequence>
<dbReference type="InterPro" id="IPR029063">
    <property type="entry name" value="SAM-dependent_MTases_sf"/>
</dbReference>
<dbReference type="InterPro" id="IPR036390">
    <property type="entry name" value="WH_DNA-bd_sf"/>
</dbReference>
<dbReference type="InterPro" id="IPR013216">
    <property type="entry name" value="Methyltransf_11"/>
</dbReference>
<feature type="domain" description="HTH arsR-type" evidence="1">
    <location>
        <begin position="1"/>
        <end position="90"/>
    </location>
</feature>
<dbReference type="Pfam" id="PF01022">
    <property type="entry name" value="HTH_5"/>
    <property type="match status" value="1"/>
</dbReference>
<dbReference type="SUPFAM" id="SSF46785">
    <property type="entry name" value="Winged helix' DNA-binding domain"/>
    <property type="match status" value="1"/>
</dbReference>
<dbReference type="SUPFAM" id="SSF53335">
    <property type="entry name" value="S-adenosyl-L-methionine-dependent methyltransferases"/>
    <property type="match status" value="1"/>
</dbReference>
<dbReference type="CDD" id="cd00090">
    <property type="entry name" value="HTH_ARSR"/>
    <property type="match status" value="1"/>
</dbReference>
<dbReference type="NCBIfam" id="NF033788">
    <property type="entry name" value="HTH_metalloreg"/>
    <property type="match status" value="1"/>
</dbReference>
<dbReference type="RefSeq" id="WP_182298196.1">
    <property type="nucleotide sequence ID" value="NZ_CP059851.1"/>
</dbReference>
<evidence type="ECO:0000313" key="2">
    <source>
        <dbReference type="EMBL" id="QMW24348.1"/>
    </source>
</evidence>
<dbReference type="CDD" id="cd02440">
    <property type="entry name" value="AdoMet_MTases"/>
    <property type="match status" value="1"/>
</dbReference>
<dbReference type="InterPro" id="IPR036388">
    <property type="entry name" value="WH-like_DNA-bd_sf"/>
</dbReference>
<organism evidence="2 3">
    <name type="scientific">Sandaracinobacteroides saxicola</name>
    <dbReference type="NCBI Taxonomy" id="2759707"/>
    <lineage>
        <taxon>Bacteria</taxon>
        <taxon>Pseudomonadati</taxon>
        <taxon>Pseudomonadota</taxon>
        <taxon>Alphaproteobacteria</taxon>
        <taxon>Sphingomonadales</taxon>
        <taxon>Sphingosinicellaceae</taxon>
        <taxon>Sandaracinobacteroides</taxon>
    </lineage>
</organism>
<keyword evidence="3" id="KW-1185">Reference proteome</keyword>
<dbReference type="Pfam" id="PF08241">
    <property type="entry name" value="Methyltransf_11"/>
    <property type="match status" value="1"/>
</dbReference>
<dbReference type="SMART" id="SM00418">
    <property type="entry name" value="HTH_ARSR"/>
    <property type="match status" value="1"/>
</dbReference>
<dbReference type="PROSITE" id="PS50987">
    <property type="entry name" value="HTH_ARSR_2"/>
    <property type="match status" value="1"/>
</dbReference>
<dbReference type="PANTHER" id="PTHR42912">
    <property type="entry name" value="METHYLTRANSFERASE"/>
    <property type="match status" value="1"/>
</dbReference>
<dbReference type="PRINTS" id="PR00778">
    <property type="entry name" value="HTHARSR"/>
</dbReference>
<accession>A0A7G5ILV6</accession>
<protein>
    <submittedName>
        <fullName evidence="2">Metalloregulator ArsR/SmtB family transcription factor</fullName>
    </submittedName>
</protein>
<dbReference type="InterPro" id="IPR001845">
    <property type="entry name" value="HTH_ArsR_DNA-bd_dom"/>
</dbReference>
<dbReference type="GO" id="GO:0008757">
    <property type="term" value="F:S-adenosylmethionine-dependent methyltransferase activity"/>
    <property type="evidence" value="ECO:0007669"/>
    <property type="project" value="InterPro"/>
</dbReference>
<dbReference type="GO" id="GO:0003700">
    <property type="term" value="F:DNA-binding transcription factor activity"/>
    <property type="evidence" value="ECO:0007669"/>
    <property type="project" value="InterPro"/>
</dbReference>
<dbReference type="InterPro" id="IPR050508">
    <property type="entry name" value="Methyltransf_Superfamily"/>
</dbReference>
<dbReference type="Gene3D" id="1.10.10.10">
    <property type="entry name" value="Winged helix-like DNA-binding domain superfamily/Winged helix DNA-binding domain"/>
    <property type="match status" value="1"/>
</dbReference>
<dbReference type="AlphaFoldDB" id="A0A7G5ILV6"/>
<evidence type="ECO:0000313" key="3">
    <source>
        <dbReference type="Proteomes" id="UP000515292"/>
    </source>
</evidence>
<gene>
    <name evidence="2" type="ORF">H3309_07820</name>
</gene>
<proteinExistence type="predicted"/>
<reference evidence="2 3" key="1">
    <citation type="submission" date="2020-07" db="EMBL/GenBank/DDBJ databases">
        <title>Complete genome sequence for Sandaracinobacter sp. M6.</title>
        <authorList>
            <person name="Tang Y."/>
            <person name="Liu Q."/>
            <person name="Guo Z."/>
            <person name="Lei P."/>
            <person name="Huang B."/>
        </authorList>
    </citation>
    <scope>NUCLEOTIDE SEQUENCE [LARGE SCALE GENOMIC DNA]</scope>
    <source>
        <strain evidence="2 3">M6</strain>
    </source>
</reference>
<dbReference type="KEGG" id="sand:H3309_07820"/>
<dbReference type="Gene3D" id="3.40.50.150">
    <property type="entry name" value="Vaccinia Virus protein VP39"/>
    <property type="match status" value="1"/>
</dbReference>
<evidence type="ECO:0000259" key="1">
    <source>
        <dbReference type="PROSITE" id="PS50987"/>
    </source>
</evidence>